<evidence type="ECO:0000313" key="2">
    <source>
        <dbReference type="Proteomes" id="UP001549749"/>
    </source>
</evidence>
<accession>A0ABV2T3B2</accession>
<name>A0ABV2T3B2_9BACT</name>
<dbReference type="PROSITE" id="PS51257">
    <property type="entry name" value="PROKAR_LIPOPROTEIN"/>
    <property type="match status" value="1"/>
</dbReference>
<protein>
    <recommendedName>
        <fullName evidence="3">DUF4397 domain-containing protein</fullName>
    </recommendedName>
</protein>
<proteinExistence type="predicted"/>
<dbReference type="Proteomes" id="UP001549749">
    <property type="component" value="Unassembled WGS sequence"/>
</dbReference>
<reference evidence="1 2" key="1">
    <citation type="submission" date="2024-06" db="EMBL/GenBank/DDBJ databases">
        <title>Chitinophaga defluvii sp. nov., isolated from municipal sewage.</title>
        <authorList>
            <person name="Zhang L."/>
        </authorList>
    </citation>
    <scope>NUCLEOTIDE SEQUENCE [LARGE SCALE GENOMIC DNA]</scope>
    <source>
        <strain evidence="1 2">H8</strain>
    </source>
</reference>
<gene>
    <name evidence="1" type="ORF">ABR189_09015</name>
</gene>
<organism evidence="1 2">
    <name type="scientific">Chitinophaga defluvii</name>
    <dbReference type="NCBI Taxonomy" id="3163343"/>
    <lineage>
        <taxon>Bacteria</taxon>
        <taxon>Pseudomonadati</taxon>
        <taxon>Bacteroidota</taxon>
        <taxon>Chitinophagia</taxon>
        <taxon>Chitinophagales</taxon>
        <taxon>Chitinophagaceae</taxon>
        <taxon>Chitinophaga</taxon>
    </lineage>
</organism>
<evidence type="ECO:0008006" key="3">
    <source>
        <dbReference type="Google" id="ProtNLM"/>
    </source>
</evidence>
<comment type="caution">
    <text evidence="1">The sequence shown here is derived from an EMBL/GenBank/DDBJ whole genome shotgun (WGS) entry which is preliminary data.</text>
</comment>
<evidence type="ECO:0000313" key="1">
    <source>
        <dbReference type="EMBL" id="MET6997508.1"/>
    </source>
</evidence>
<dbReference type="EMBL" id="JBEXAC010000001">
    <property type="protein sequence ID" value="MET6997508.1"/>
    <property type="molecule type" value="Genomic_DNA"/>
</dbReference>
<keyword evidence="2" id="KW-1185">Reference proteome</keyword>
<sequence>MQRILSWSIWLLILFSCSKEKMPPGTASLTMINAIVGSQPLITSFNGGQPNGYYITAKRISYGVFNSSVNRFSSYTGRQDLALYQYPDTTGKSSPLLQLVIDLPIGAMSTLFLTGTVSKPDTLLTMDQLPYHSAQDSVMGLRFLNLSPGSGQISINLADNAPGSVASSLSFKEMSAFKKFPVRAGIADYVFEFRDESGALIARYKSQGLSNPGSIYAGNAWLQKNFTLALIGAPGGSTILLVPHSL</sequence>
<dbReference type="RefSeq" id="WP_354660144.1">
    <property type="nucleotide sequence ID" value="NZ_JBEXAC010000001.1"/>
</dbReference>